<dbReference type="PANTHER" id="PTHR22605">
    <property type="entry name" value="RZ-TYPE DOMAIN-CONTAINING PROTEIN"/>
    <property type="match status" value="1"/>
</dbReference>
<evidence type="ECO:0000313" key="3">
    <source>
        <dbReference type="Proteomes" id="UP000663855"/>
    </source>
</evidence>
<protein>
    <submittedName>
        <fullName evidence="2">Uncharacterized protein</fullName>
    </submittedName>
</protein>
<reference evidence="2" key="1">
    <citation type="submission" date="2021-02" db="EMBL/GenBank/DDBJ databases">
        <authorList>
            <person name="Nowell W R."/>
        </authorList>
    </citation>
    <scope>NUCLEOTIDE SEQUENCE</scope>
</reference>
<gene>
    <name evidence="2" type="ORF">CJN711_LOCUS11320</name>
</gene>
<sequence>MSGFWSFLYGRKVTISETASLCGRVFDSDDGGMAFFDSVLTNLLQFDEFNERQQKIFPNDVNHIIQCTITDLTNKNHRDRSIKRLDAYLYIYSRVQEYNKWTNIDYKLLQEMKQNMFQLLVIEFASTKGRQPNLLVEDKDQLLLMNIPQHLSSIVAIDKLNAHKFFALSKLSMQAVQFINDNYYRFQWIDILSNVKTIGITLKQFIDVYLNYQEAFKEFPFDTSVLIHLIQRMHPAKEAKDSPFKLFLQLNKSLKLDTMLFLERFQSIFTSRVKYNWYRMEDIAELFTCFKSDDQLCGQYFAQYSSNASTDDVWNMFLHLYKIGAISNVIQKHLIPILNERILSTSIVNFQRYARLAKNRLADIKPELQSHFIRLFENIFDAYIIKQIGNSNCWYQLSRTEWIDILQVGLEISSTDLSGRRSCLLLLRKIVFEIESLTTLNAQRLKDLFRNLKIFNETICQKYDPQQIIEDDWLKDFLIANLQIWLKLDQDTYKYISENHENNPWAIYIWSRIVHLSLSKMFNSSHIDILTNMDDWMKKVECDIYKPTDIFTMILMNQLFQLIIVKYSKSILSLPNVVTIMNFIISMRENTSERIATSEINKFINNCLDTVHEIFQLKSKCSLYRDLLTDSIIRRFIPLVDLNSVFRTVDRQQYRFPLTRANIDDIVALQKPNDIDITNIESKEEFFSGFIRQINEWSVWFDRFVDIFQHIIDWLKNHNVNRSNELLIDMLKIREDPKMTFMEMRTIIDRAVKILHPFKDLRRLCHLFNCLISFQILNPGSLSIEDNTLGFLTELKRFQPNNTFTVEAKMSYEQIVSVSDRQQTQWSLASENYPCDITVEYRIHGTSNQYEILYQKQNVSIHKNVLRGQFESQRNGQLFITVDNKHTPTPRVIWYRIKSIGLSTCHLFHGIFNMHFNKYYKENSQSISEIDFSKLLDTVFIFINKLLNGDISLRDMTELQTIFKDKNINIREEVKKLFINRSNEQNNMPTTMTQVTNIQPSEKDIEQVCDWLQIYQYYSHLNVIMECIEKFDLLPLDNEEAKIGHLKRLSGNENCSLREITQAYSILQECFQNLTHQHLQLIKTAVECINVIEMMKKSDLYSTNGQRRFQELRDNLTTQFQLQEFNNMILNSWIMTYSLIEPFTFKAKSFDDFILRIGQISNLEESSLNHIKVINDNIQIVTMWLSAEETTVLDNALITMEHLYKSGSFRVYLRHLTRKPSYYEVGYVIERIQGGIKKAPGDDDKQEVNDEIIQAKKIQFLLSMSDIDDHKRQLTFCNVDVQQNLIYKKALINGQLKLLQTVENIYHILTKLELAGHPDYQLRDESYDIRLQQIQTGSMLNDLRSHQNARLDNAIQVRIQNLDSLYDTMKATHDRWIQNLEKYRQDCPLLKLFSNREIMILIILLQKSNSPTSTRNRLLKNLFSFKDLNNQNEEEDKLAVHCLQHYLYSLRISEENLTMNRLTQFYQTYRIEARSNSDTCLKKLSEFLGNIFEHDGKIFQQQQIPEENRQYLVSMSRTTSNSNQHCVSNDFDLNTSCVLLNIFQNQLPSAYQILWCPNATQDDIHLFFSRIRTFPSRNFAIMDIDKMHHRLREILLNEQDLLTHEQEIHGKVFYFSREITTARKGLRLYPIPESYKDSSQSYQHLLNLFKQYQIVPSKIQIINGAAGIGKTHRINTEYKSDNTSCFSINDKLNLSLLISSFLLFDSQTVNNSPSIFFNISIHAPFEILNRTLFSLFICGCLNDPASGLIFSLPHTQLWKFIIEVPYTNISGLDVRENFYQILPILSVVSPSTLEEVTDDNYKLSIKAEEEVVARFLKAFENRTIDRMVEVKRDGNDIAVSFDQLTDVDECRTYIYNCIRKYAPDLPRNKIYELSFTKFLYRRARFFVGPYYCWNQSIQRLGSIAMEQMINEANSLTQINFRNNSYPRVYLVYDPGFSLHLLHGDWNHVSSDLKSLFNNKDPLQSVEYKNKDYYAECLAWLIDIKYETFMKVIHETKFILTENFAYKLFHVHERKLTKLALIIEGDTGVGKTFLLKFYSLLLNSKTTSDPLQKSIIPKISENSHEFLLKIIETMIEKEANILNGFLQSIRPKILGLEKDEENEVELLSQRTMQIQNLPATTQNDGPIDNVLLADIKQSLKNYQLKKTILYHIWKTILTVSTRSGTASIANLIESLHDFVTNQLVSYPLIGSSTRLKDLLQEVESPSAESSIEIFKEYLFNSQIKPLFYRLLLHPGITEEQLVDFMAPISQLARELPEIEIVVFFDEVNTASCLGLFKEMFMDGTLHGTSLPKNIFFTAAINPAMKIDENTKQIHRSDYIVHDLPQSLKDLKVSYGALESRTLADYIIRKISMFQVTSSATVDKKMPLESYVQDTLADSILKAQEFCEKYLGHNSVSQREIQRCFSLIDFFWTLRYDEELKYDRKTFSPNPIRCIALSIALIYYFRLPTQEDNLQRKDEQTPSREQLSELLCQVIPAFDQVVQHELEVFVNTDNFVIPQGVAINQAVREHIFSIVVSIVTRTPLCIIGVPGQSKTLSFQIVLQNLQGPQLSTKPFCKRLPALDPFFCLGSKYSRSEDIAFIFDRAIKREQQYEQNRMNTRCVVFLDEASLPDEKKMVLKVLHPYLDECKVAFVAVANKAFDAANANRMICIYRSLPSQHDQRILAYGCLGLQSELQESTIDDRLEIIISGLCQGYRRMLQSPDIPHIFHDRDFIYMLRELRFELMNSNEIEKTSIGEITPRSLLRALEDNFHGVRPDEFNKLVDIFAASVGEQCPDFLRLITQKQQTQRNIPEILRNSMKLDPTRRRLYGRYKLIIDESEDESAVRLLFQLGILDSDPNRTTVFRMPDFPDDVDNELRNVEILSNIKLCMETGKTILMINTGRIHGSLYDVFNQNFSIMATEESRKIFSKVAIGPKTIDVVVHEEFQCIVHIKRSEFKDIPAPFLSRFQKYSFGIADLYSIQLKELPEDDQKDMNDIQIKARSFVNHFGREYLYGFNDGTLYSCLLSFIKRNDQGTSYLSNIHENYNQLTLQSKPFIELDLTNKKQCYLYFVLSKILQLASPESIILKLPTFDNSIDRSLCQNYFYQQEHFNIENFLDRFISNSTLVTDNNELFTMNETTEKKNNIVITRKLMVFTRTSSFVIGLNNQSKDNLFGRNDRIDMGMSISEKIDIINLAIIENSNTLNEHFQNFKDNAQKSILIIIIDGRISHQRVHIPFVRQIIDKIDLSHNQSSENKAKFFIILMHSSEQELNYKSCFPSIFLHDWDYWFLDTSTPGSAFHLQKMLQIFTSKIGITHKKETLDNSLYDLNMLFDECLWEFCSRLQINLHKVPDEMFNNPDVCEFYQRQTTTRRRVECLKNIFQRVNGLQKYIIISYHENVSMKEESLRKNCNSIYDLAKDTLCGKHTSLVDSLQSHIRISFTNFVSYILKYIIDDYGLESLTKLSSHDNNYGKLLELLDYSSFTVNYENKTGPNIQGILTLNDHYSCIPQTPLFHLCQQRIKILADNAKIKLAQQQDQTNDRHDILRFDYYDPQPVPAAVTTTAFNDFYEDDKETDNKRNQFRTQLIRSITNDKILNKIISSSIVESYTRDSIRILCTIIEKNFHDKQMKCEQTIDFISRWLILIDHDENVSYNSSPNHDVWRLAHVYTLLEYEQDDLLALYSACRITENLDTNQTLYEDLLGDRKATRSNVRENLFQLMFHHLWTNLCRLCQDNLDAKKWIYNYTLISKYYPSERVLQRLEFVQMKIKIEFMNLAYLILLNQKTPQPTKLIQQLLHDTSLAEDDIDGRHIHFEGSSCLQLLSTIISVIDRYFEENNGNNGTLMMDIQQWIISTIKTSKGSSQQEIIFLLKFLNQSSCHLSLSMKQLLFDDLATILTENSRQNRMNAHRQFTDFWDRISLLSVIVECLTDENLENYQIPYHPSVITNVNQNHMIIDLFFFHLRRLVNDEKIQTELINKILLSSLPKINNTQRISIAEKVYKQLKEYFLLQTTALLLCQVDLNTQDQQRINSILMTVINQYLTIATPVVQLSRCIEHFFSIIITKRSWHFLLGVLKSDRIQRLNAEWANTLHKLFEMKQNKYLHFSDQLQFTLTTDSTSSIFPTLHRPYDELNILVKQCITDNNVEQRWIPLTSWIQLKLNSNPPIVSAVEIKVMLLLNIYYNYYCNAQLNLLGNLLTIIENTLQLSDEEKLVFRVFLNPEENMIGYPKEDNTQHGNYLNDLFKIDCQDEEQLPIRHTLVNLLAMILLGGKQNTLWTFTFEPLKLENTYGFASTSDKPISRSYIHYDCGCVLSETGELVQRHGRNEFSIPAVYIAFFATFGAMAWHLLLFESSVANLNGPILSPGQINLTATTEHIAADNVRAKVCFFVCTRLLSTNLFLKLLSNQDDASLLFNRCFELFAQYSRRPDENPWIKPVYQTNIEKLDAEDKFRSKIFSPTNDNLFDYKKIINNVQSQSEIQTRLHDYIAQMPVIIQFIHFRTEFCNSESSRLPIKILRRLLDSFEILKITHYIYALSQFHILLHRTFTQLIERDEFHKITLQQLYERADQSSSNLGQANQKVKYQAIIENGIKAVNDYHTFADGLIQPGACDMTQRFESISQATPVSYLVETDNVDEGDIIMRILSVLVNYHNHLLQMLESEINEHGDALGLGPLKDIINEFLQKEISILQISTANMGVITLNKIACQWIERLSRASLENENDYFLKMNSPLKFNFLYVQSYLIRTYLLYCRINYQHIKGKYQCYIKRKISMTTIDDEFVDGDNNNTDAERLSIDEWNHLDEKNLDQLQNELNFLQRIIDVIKNSEENHSSMKLSEFVRNTNYDDRFAQQFEQYRIKDFSLSRIKNVYQLYEKSMNQFQHAYINISHLLRILLDKKLSDQLDEKLTETFIASDNQNNKEELQNNIQTITAFLNDLKAIEDMLAGQWAQSFVETCECLSIENSITKLIPKEIKCENYVPLCMKLIEMRTRLQERTIDIEEKTVELWNSRFDVQDTDLSNNNNNNNFQAFRQAFQNQDDELLIITPNPTGDLPINSVNVMDEIDKITASFDTSEKPTEPLTNDPGETISYDTLFKFEIRPISLSPSVLFETSRTQANELASRESSKRFDVIFKEGKPEKHFCKPEKFYEKLGKIIESKKYDFSTTAIITPDHVSIDFRTKNENKPLPIIEAEYRVVDKSLLIPIILEYENKDFNYFALAEATIVTILSHFIVDQQLQFTSENYFSVFDFIGRCMAEDCQIDQIYRSEKQTETHVRVLRSAQNVNICREVIVTKSKDETRSQYFNSIATLKQIDLWTQIIGINVIEHPIQNYIYWHTEKQNIIDDNQTISSTLGQAESVIIDVISRENFIDVILSYDKMNTAICILKSSPVRNLLNVPTYAKQLGLEKLPENSSLVLILNEKEKKILNNLDMENSISYFALKTSQTIHFEISILIEITRYDNETETTQIPISHRNITIKRLLEMIKINDSHTYLASNETKIILSELTSLSDINETKFVLVKEHQTCLLSIKQPSDALVAIDDNTVNNQRYIINAVVDDVYKQNKTIGQSQYLLYDNDIVPSRETLLSLLLDIKTSSIEFNLSYEKLPVNVTVTSDEHNSSIEFQCQPSMSTGRIYQIVCRLWKLKSQLFSLTLDDDAKVDDDYELKDIDESINDFKFKLISIADVKCTITYQNDVIILSTTDDTVLSTIMKEVLEKFLIPIDDIDLYEFHFMDDSDEPIHIALDDTIIDIRSLLLNGLNIIPMQLYKKPDVII</sequence>
<dbReference type="GO" id="GO:0016887">
    <property type="term" value="F:ATP hydrolysis activity"/>
    <property type="evidence" value="ECO:0007669"/>
    <property type="project" value="InterPro"/>
</dbReference>
<comment type="caution">
    <text evidence="2">The sequence shown here is derived from an EMBL/GenBank/DDBJ whole genome shotgun (WGS) entry which is preliminary data.</text>
</comment>
<feature type="coiled-coil region" evidence="1">
    <location>
        <begin position="4772"/>
        <end position="4799"/>
    </location>
</feature>
<dbReference type="Proteomes" id="UP000663855">
    <property type="component" value="Unassembled WGS sequence"/>
</dbReference>
<dbReference type="GO" id="GO:0004842">
    <property type="term" value="F:ubiquitin-protein transferase activity"/>
    <property type="evidence" value="ECO:0007669"/>
    <property type="project" value="InterPro"/>
</dbReference>
<evidence type="ECO:0000256" key="1">
    <source>
        <dbReference type="SAM" id="Coils"/>
    </source>
</evidence>
<evidence type="ECO:0000313" key="2">
    <source>
        <dbReference type="EMBL" id="CAF1187277.1"/>
    </source>
</evidence>
<accession>A0A814VCR4</accession>
<keyword evidence="1" id="KW-0175">Coiled coil</keyword>
<dbReference type="InterPro" id="IPR031248">
    <property type="entry name" value="RNF213"/>
</dbReference>
<dbReference type="EMBL" id="CAJNOV010004799">
    <property type="protein sequence ID" value="CAF1187277.1"/>
    <property type="molecule type" value="Genomic_DNA"/>
</dbReference>
<dbReference type="PANTHER" id="PTHR22605:SF1">
    <property type="entry name" value="RZ-TYPE DOMAIN-CONTAINING PROTEIN"/>
    <property type="match status" value="1"/>
</dbReference>
<proteinExistence type="predicted"/>
<dbReference type="SUPFAM" id="SSF52540">
    <property type="entry name" value="P-loop containing nucleoside triphosphate hydrolases"/>
    <property type="match status" value="1"/>
</dbReference>
<dbReference type="InterPro" id="IPR027417">
    <property type="entry name" value="P-loop_NTPase"/>
</dbReference>
<name>A0A814VCR4_9BILA</name>
<organism evidence="2 3">
    <name type="scientific">Rotaria magnacalcarata</name>
    <dbReference type="NCBI Taxonomy" id="392030"/>
    <lineage>
        <taxon>Eukaryota</taxon>
        <taxon>Metazoa</taxon>
        <taxon>Spiralia</taxon>
        <taxon>Gnathifera</taxon>
        <taxon>Rotifera</taxon>
        <taxon>Eurotatoria</taxon>
        <taxon>Bdelloidea</taxon>
        <taxon>Philodinida</taxon>
        <taxon>Philodinidae</taxon>
        <taxon>Rotaria</taxon>
    </lineage>
</organism>